<dbReference type="InterPro" id="IPR036388">
    <property type="entry name" value="WH-like_DNA-bd_sf"/>
</dbReference>
<dbReference type="AlphaFoldDB" id="A0A1G8Z0Q8"/>
<dbReference type="EMBL" id="FNFF01000004">
    <property type="protein sequence ID" value="SDK08623.1"/>
    <property type="molecule type" value="Genomic_DNA"/>
</dbReference>
<dbReference type="SUPFAM" id="SSF46785">
    <property type="entry name" value="Winged helix' DNA-binding domain"/>
    <property type="match status" value="1"/>
</dbReference>
<sequence length="196" mass="22011">MTETRRITDVATLKAMGHPLRVRLYGDLYMRGTATASQLAEGLDDGTAVSLVSYHLRKLAEHGLIEEAPREDGGDGRERWWRPAQESLRIDSADFRDSPEGAAAHTALARVIYEQRREHYLRFLEQRSGWSEEWQDASDASDFLVRATAAELKELTAELHAVVKRYQDKGRAAEAAGDGEGRETAAIHLYGFPFRP</sequence>
<name>A0A1G8Z0Q8_9ACTN</name>
<organism evidence="2 3">
    <name type="scientific">Streptomyces indicus</name>
    <dbReference type="NCBI Taxonomy" id="417292"/>
    <lineage>
        <taxon>Bacteria</taxon>
        <taxon>Bacillati</taxon>
        <taxon>Actinomycetota</taxon>
        <taxon>Actinomycetes</taxon>
        <taxon>Kitasatosporales</taxon>
        <taxon>Streptomycetaceae</taxon>
        <taxon>Streptomyces</taxon>
    </lineage>
</organism>
<dbReference type="Pfam" id="PF12840">
    <property type="entry name" value="HTH_20"/>
    <property type="match status" value="1"/>
</dbReference>
<dbReference type="GO" id="GO:0003700">
    <property type="term" value="F:DNA-binding transcription factor activity"/>
    <property type="evidence" value="ECO:0007669"/>
    <property type="project" value="InterPro"/>
</dbReference>
<reference evidence="2 3" key="1">
    <citation type="submission" date="2016-10" db="EMBL/GenBank/DDBJ databases">
        <authorList>
            <person name="de Groot N.N."/>
        </authorList>
    </citation>
    <scope>NUCLEOTIDE SEQUENCE [LARGE SCALE GENOMIC DNA]</scope>
    <source>
        <strain evidence="2 3">CGMCC 4.5727</strain>
    </source>
</reference>
<accession>A0A1G8Z0Q8</accession>
<dbReference type="CDD" id="cd00090">
    <property type="entry name" value="HTH_ARSR"/>
    <property type="match status" value="1"/>
</dbReference>
<proteinExistence type="predicted"/>
<gene>
    <name evidence="2" type="ORF">SAMN05421806_104370</name>
</gene>
<keyword evidence="3" id="KW-1185">Reference proteome</keyword>
<dbReference type="SMART" id="SM00418">
    <property type="entry name" value="HTH_ARSR"/>
    <property type="match status" value="1"/>
</dbReference>
<dbReference type="Proteomes" id="UP000199155">
    <property type="component" value="Unassembled WGS sequence"/>
</dbReference>
<dbReference type="InterPro" id="IPR001845">
    <property type="entry name" value="HTH_ArsR_DNA-bd_dom"/>
</dbReference>
<dbReference type="OrthoDB" id="7945987at2"/>
<protein>
    <submittedName>
        <fullName evidence="2">Helix-turn-helix domain-containing protein</fullName>
    </submittedName>
</protein>
<evidence type="ECO:0000313" key="2">
    <source>
        <dbReference type="EMBL" id="SDK08623.1"/>
    </source>
</evidence>
<evidence type="ECO:0000313" key="3">
    <source>
        <dbReference type="Proteomes" id="UP000199155"/>
    </source>
</evidence>
<dbReference type="STRING" id="417292.SAMN05421806_104370"/>
<dbReference type="InterPro" id="IPR036390">
    <property type="entry name" value="WH_DNA-bd_sf"/>
</dbReference>
<dbReference type="InterPro" id="IPR011991">
    <property type="entry name" value="ArsR-like_HTH"/>
</dbReference>
<feature type="domain" description="HTH arsR-type" evidence="1">
    <location>
        <begin position="11"/>
        <end position="97"/>
    </location>
</feature>
<evidence type="ECO:0000259" key="1">
    <source>
        <dbReference type="SMART" id="SM00418"/>
    </source>
</evidence>
<dbReference type="RefSeq" id="WP_093609705.1">
    <property type="nucleotide sequence ID" value="NZ_FNFF01000004.1"/>
</dbReference>
<dbReference type="Gene3D" id="1.10.10.10">
    <property type="entry name" value="Winged helix-like DNA-binding domain superfamily/Winged helix DNA-binding domain"/>
    <property type="match status" value="1"/>
</dbReference>